<dbReference type="SUPFAM" id="SSF49313">
    <property type="entry name" value="Cadherin-like"/>
    <property type="match status" value="10"/>
</dbReference>
<feature type="domain" description="Cadherin" evidence="15">
    <location>
        <begin position="401"/>
        <end position="514"/>
    </location>
</feature>
<feature type="region of interest" description="Disordered" evidence="13">
    <location>
        <begin position="1411"/>
        <end position="1437"/>
    </location>
</feature>
<keyword evidence="8" id="KW-1133">Transmembrane helix</keyword>
<dbReference type="GO" id="GO:0005886">
    <property type="term" value="C:plasma membrane"/>
    <property type="evidence" value="ECO:0007669"/>
    <property type="project" value="UniProtKB-SubCell"/>
</dbReference>
<dbReference type="Proteomes" id="UP000472270">
    <property type="component" value="Unassembled WGS sequence"/>
</dbReference>
<keyword evidence="6 12" id="KW-0106">Calcium</keyword>
<evidence type="ECO:0000256" key="5">
    <source>
        <dbReference type="ARBA" id="ARBA00022737"/>
    </source>
</evidence>
<feature type="signal peptide" evidence="14">
    <location>
        <begin position="1"/>
        <end position="26"/>
    </location>
</feature>
<feature type="domain" description="Cadherin" evidence="15">
    <location>
        <begin position="803"/>
        <end position="909"/>
    </location>
</feature>
<dbReference type="Pfam" id="PF00028">
    <property type="entry name" value="Cadherin"/>
    <property type="match status" value="9"/>
</dbReference>
<dbReference type="FunFam" id="2.60.40.60:FF:000057">
    <property type="entry name" value="protocadherin-15 isoform X1"/>
    <property type="match status" value="1"/>
</dbReference>
<evidence type="ECO:0000256" key="7">
    <source>
        <dbReference type="ARBA" id="ARBA00022889"/>
    </source>
</evidence>
<evidence type="ECO:0000256" key="1">
    <source>
        <dbReference type="ARBA" id="ARBA00004251"/>
    </source>
</evidence>
<dbReference type="PROSITE" id="PS00232">
    <property type="entry name" value="CADHERIN_1"/>
    <property type="match status" value="5"/>
</dbReference>
<dbReference type="InterPro" id="IPR020894">
    <property type="entry name" value="Cadherin_CS"/>
</dbReference>
<dbReference type="PRINTS" id="PR00205">
    <property type="entry name" value="CADHERIN"/>
</dbReference>
<evidence type="ECO:0000259" key="15">
    <source>
        <dbReference type="PROSITE" id="PS50268"/>
    </source>
</evidence>
<organism evidence="16 17">
    <name type="scientific">Sinocyclocheilus rhinocerous</name>
    <dbReference type="NCBI Taxonomy" id="307959"/>
    <lineage>
        <taxon>Eukaryota</taxon>
        <taxon>Metazoa</taxon>
        <taxon>Chordata</taxon>
        <taxon>Craniata</taxon>
        <taxon>Vertebrata</taxon>
        <taxon>Euteleostomi</taxon>
        <taxon>Actinopterygii</taxon>
        <taxon>Neopterygii</taxon>
        <taxon>Teleostei</taxon>
        <taxon>Ostariophysi</taxon>
        <taxon>Cypriniformes</taxon>
        <taxon>Cyprinidae</taxon>
        <taxon>Cyprininae</taxon>
        <taxon>Sinocyclocheilus</taxon>
    </lineage>
</organism>
<dbReference type="FunFam" id="2.60.40.60:FF:000047">
    <property type="entry name" value="protocadherin-15 isoform X1"/>
    <property type="match status" value="1"/>
</dbReference>
<dbReference type="GO" id="GO:0001750">
    <property type="term" value="C:photoreceptor outer segment"/>
    <property type="evidence" value="ECO:0007669"/>
    <property type="project" value="UniProtKB-ARBA"/>
</dbReference>
<keyword evidence="10" id="KW-1015">Disulfide bond</keyword>
<feature type="domain" description="Cadherin" evidence="15">
    <location>
        <begin position="283"/>
        <end position="400"/>
    </location>
</feature>
<dbReference type="CDD" id="cd11304">
    <property type="entry name" value="Cadherin_repeat"/>
    <property type="match status" value="10"/>
</dbReference>
<dbReference type="GO" id="GO:0050957">
    <property type="term" value="P:equilibrioception"/>
    <property type="evidence" value="ECO:0007669"/>
    <property type="project" value="UniProtKB-ARBA"/>
</dbReference>
<feature type="domain" description="Cadherin" evidence="15">
    <location>
        <begin position="1020"/>
        <end position="1127"/>
    </location>
</feature>
<dbReference type="FunFam" id="2.60.40.60:FF:000350">
    <property type="entry name" value="Predicted protein"/>
    <property type="match status" value="1"/>
</dbReference>
<keyword evidence="17" id="KW-1185">Reference proteome</keyword>
<name>A0A673HYT2_9TELE</name>
<proteinExistence type="predicted"/>
<feature type="domain" description="Cadherin" evidence="15">
    <location>
        <begin position="153"/>
        <end position="270"/>
    </location>
</feature>
<dbReference type="GO" id="GO:0005911">
    <property type="term" value="C:cell-cell junction"/>
    <property type="evidence" value="ECO:0007669"/>
    <property type="project" value="TreeGrafter"/>
</dbReference>
<dbReference type="InterPro" id="IPR015919">
    <property type="entry name" value="Cadherin-like_sf"/>
</dbReference>
<keyword evidence="7" id="KW-0130">Cell adhesion</keyword>
<dbReference type="GO" id="GO:0048839">
    <property type="term" value="P:inner ear development"/>
    <property type="evidence" value="ECO:0007669"/>
    <property type="project" value="InterPro"/>
</dbReference>
<dbReference type="GO" id="GO:0050953">
    <property type="term" value="P:sensory perception of light stimulus"/>
    <property type="evidence" value="ECO:0007669"/>
    <property type="project" value="UniProtKB-ARBA"/>
</dbReference>
<feature type="domain" description="Cadherin" evidence="15">
    <location>
        <begin position="910"/>
        <end position="1018"/>
    </location>
</feature>
<dbReference type="Gene3D" id="2.60.40.60">
    <property type="entry name" value="Cadherins"/>
    <property type="match status" value="10"/>
</dbReference>
<dbReference type="GO" id="GO:0009653">
    <property type="term" value="P:anatomical structure morphogenesis"/>
    <property type="evidence" value="ECO:0007669"/>
    <property type="project" value="UniProtKB-ARBA"/>
</dbReference>
<evidence type="ECO:0000256" key="2">
    <source>
        <dbReference type="ARBA" id="ARBA00022475"/>
    </source>
</evidence>
<evidence type="ECO:0000256" key="12">
    <source>
        <dbReference type="PROSITE-ProRule" id="PRU00043"/>
    </source>
</evidence>
<evidence type="ECO:0000256" key="13">
    <source>
        <dbReference type="SAM" id="MobiDB-lite"/>
    </source>
</evidence>
<feature type="domain" description="Cadherin" evidence="15">
    <location>
        <begin position="719"/>
        <end position="802"/>
    </location>
</feature>
<dbReference type="FunFam" id="2.60.40.60:FF:000033">
    <property type="entry name" value="FAT atypical cadherin 1"/>
    <property type="match status" value="1"/>
</dbReference>
<evidence type="ECO:0000313" key="16">
    <source>
        <dbReference type="Ensembl" id="ENSSRHP00000031458.1"/>
    </source>
</evidence>
<gene>
    <name evidence="16" type="primary">pcdh15a</name>
</gene>
<keyword evidence="3" id="KW-0812">Transmembrane</keyword>
<feature type="domain" description="Cadherin" evidence="15">
    <location>
        <begin position="515"/>
        <end position="632"/>
    </location>
</feature>
<dbReference type="FunFam" id="2.60.40.60:FF:000055">
    <property type="entry name" value="protocadherin-15 isoform X1"/>
    <property type="match status" value="1"/>
</dbReference>
<dbReference type="Ensembl" id="ENSSRHT00000032374.1">
    <property type="protein sequence ID" value="ENSSRHP00000031458.1"/>
    <property type="gene ID" value="ENSSRHG00000016247.1"/>
</dbReference>
<dbReference type="InterPro" id="IPR002126">
    <property type="entry name" value="Cadherin-like_dom"/>
</dbReference>
<feature type="chain" id="PRO_5025514088" description="Protocadherin-15" evidence="14">
    <location>
        <begin position="27"/>
        <end position="1590"/>
    </location>
</feature>
<keyword evidence="9" id="KW-0472">Membrane</keyword>
<keyword evidence="4 14" id="KW-0732">Signal</keyword>
<dbReference type="PANTHER" id="PTHR24025:SF23">
    <property type="entry name" value="NEURAL-CADHERIN"/>
    <property type="match status" value="1"/>
</dbReference>
<protein>
    <recommendedName>
        <fullName evidence="11">Protocadherin-15</fullName>
    </recommendedName>
</protein>
<dbReference type="PROSITE" id="PS50268">
    <property type="entry name" value="CADHERIN_2"/>
    <property type="match status" value="11"/>
</dbReference>
<sequence>MRRRWWRSDCLGLAIGLFVIITQILAQNTEDWHYEECKLSRSGPPATIVTIDEESPNGTVLVENMQINGRAQDPDRTISLTLLDNYDYWVILDPALQRLYLNSTGRVLDRDPPSYITTIVVQVQCTNELVGTVILHEVRIVVRDRNDNTPRFQQPRYYVSVNELTPVGTTIFTGFSGNNGATDIDDGPNGQIEYAIQYNPNDPMSNRTVRVSGTLSGNIVLAERLNYEERTRYLIIVQANDRAPYPGTRRTATTTLTLDVSDGDDLGPMFLPCVLVNNTQDCNPITYRVAIPELTDPSKLNPLNVTPPIRAIDQDRNIQPPSDRPGIMYFILVGQPATYLEFFSLNRSTAELRLLKPVDRELYQRFNLVIKAEQDNGHPLPAYADLQIEILDENNQAPYFQRSSYQGFISESASVGTTISGSSNLTAPLGIIALDNDIEETKDPQLKITLNDYTSIFSITSTGITRYLTLLKPVDREIQTNYTLTLVASDGVQQSRPVTVDILVIDANDNTPTFGQMSYSVEIFTNMLPGETVLQLTAQDADAGLNGLITYAILAGDQGDFIINNRTGRITLAPGVTLTVGRSYALTVRASDNAPDTERRSAIQYTLKTANFLNRAILLNLQATDRELDPITYQIQSGDPQQVFNLSRTIGLLLLAKPLDRETIDQYRLIVTASDGHPGGISTATVSIVITDVNDNDPSFDLTLLRNLTVREEEANVFVGQVRATDPDAGLNGQIRYRLLSFASLFTINATGSIFTAVPLDRETRSRYDLIVEASDGAVDPRRTTITLLVEVTDINDNSPVFSQPIYTVNVPENTPAGTVILRLSAEDADLVSNVTYRIKTEAARQLFAVNRLTGAVSVLQVLDFEDLAAGNSTYTFEVEALDHGGVLPPGTATVIVRITDVNDFSPVFRQALYKGLVAPNAEKGTVITTVLAEDQDPPGTPASKVRYKVDQDLSPYSGRIFDVETDTGRVITKVNLNEQPNAVFRLVVIAYDDGEPMKTNRTTVEITVLQPSRIPIFTEEEYRFSPVSESAPVGTPVGMILAAAVNTTVFYSIVSGNEGGEFMVNNRTGIIYTNKLLDYESVTSYVLRVQADSLAIILASLRAPSKTNTAKVFIDVQDENDHPPVFTRSLYIGGVTEDTKTFTTVLKVVATDIDTGNYSKMAYRLIIPPTPEGQDSFVIEPYTGIIKSAIMFRNMRRSYFKFEVIATDNYGEGLSGRADVVVSVVNALDMQVVVSNVPPTVVEENKEQLISILERYVQDQIPGAKVIVESIGPRRHGEGYELEDYTKSDLQVYAIDPLTNRAISRQELFKRQAECAKTARIQMALPAGKSTGGGALSMESGIDPGQDYYNQDYYSYDQGYDPYPPYGSRRRLITPMYDEYGEAIMEDEGYYYGGPEAGKKKRIKLVLDREHDTTSTGEDSGPDVQRNRIPNISSHSNINGSVYLAQNGTIIRTRRPPYPNNLKLGSPTRLGKQFKKLDKLGVTHEEHLPLNGTEDNGPTISTTTAHSYVTDHNLNSKECSVMGPNSIGPKSNIDKARLELDKGCCEQESSVDNGEIKESVESPCEQTLSDEEELWMGPWNNLHIPMTKL</sequence>
<evidence type="ECO:0000256" key="4">
    <source>
        <dbReference type="ARBA" id="ARBA00022729"/>
    </source>
</evidence>
<dbReference type="Gene3D" id="2.60.40.3430">
    <property type="match status" value="1"/>
</dbReference>
<dbReference type="Pfam" id="PF23206">
    <property type="entry name" value="PCDH15_12th"/>
    <property type="match status" value="1"/>
</dbReference>
<dbReference type="GO" id="GO:0007605">
    <property type="term" value="P:sensory perception of sound"/>
    <property type="evidence" value="ECO:0007669"/>
    <property type="project" value="InterPro"/>
</dbReference>
<dbReference type="FunFam" id="2.60.40.60:FF:000050">
    <property type="entry name" value="protocadherin-15 isoform X1"/>
    <property type="match status" value="1"/>
</dbReference>
<dbReference type="GO" id="GO:0007156">
    <property type="term" value="P:homophilic cell adhesion via plasma membrane adhesion molecules"/>
    <property type="evidence" value="ECO:0007669"/>
    <property type="project" value="InterPro"/>
</dbReference>
<comment type="subcellular location">
    <subcellularLocation>
        <location evidence="1">Cell membrane</location>
        <topology evidence="1">Single-pass type I membrane protein</topology>
    </subcellularLocation>
</comment>
<dbReference type="InterPro" id="IPR041149">
    <property type="entry name" value="EC_dom"/>
</dbReference>
<dbReference type="GO" id="GO:0005509">
    <property type="term" value="F:calcium ion binding"/>
    <property type="evidence" value="ECO:0007669"/>
    <property type="project" value="UniProtKB-UniRule"/>
</dbReference>
<keyword evidence="5" id="KW-0677">Repeat</keyword>
<evidence type="ECO:0000256" key="8">
    <source>
        <dbReference type="ARBA" id="ARBA00022989"/>
    </source>
</evidence>
<evidence type="ECO:0000256" key="14">
    <source>
        <dbReference type="SAM" id="SignalP"/>
    </source>
</evidence>
<dbReference type="InterPro" id="IPR050971">
    <property type="entry name" value="Cadherin-domain_protein"/>
</dbReference>
<dbReference type="FunFam" id="2.60.40.3430:FF:000001">
    <property type="entry name" value="protocadherin-15 isoform X1"/>
    <property type="match status" value="1"/>
</dbReference>
<evidence type="ECO:0000256" key="11">
    <source>
        <dbReference type="ARBA" id="ARBA00072302"/>
    </source>
</evidence>
<dbReference type="InterPro" id="IPR056989">
    <property type="entry name" value="PCDH15_12th_dom"/>
</dbReference>
<dbReference type="FunFam" id="2.60.40.60:FF:000048">
    <property type="entry name" value="protocadherin-15 isoform X1"/>
    <property type="match status" value="1"/>
</dbReference>
<evidence type="ECO:0000256" key="10">
    <source>
        <dbReference type="ARBA" id="ARBA00023157"/>
    </source>
</evidence>
<evidence type="ECO:0000256" key="6">
    <source>
        <dbReference type="ARBA" id="ARBA00022837"/>
    </source>
</evidence>
<dbReference type="SMART" id="SM00112">
    <property type="entry name" value="CA"/>
    <property type="match status" value="11"/>
</dbReference>
<dbReference type="PANTHER" id="PTHR24025">
    <property type="entry name" value="DESMOGLEIN FAMILY MEMBER"/>
    <property type="match status" value="1"/>
</dbReference>
<accession>A0A673HYT2</accession>
<reference evidence="16" key="1">
    <citation type="submission" date="2025-08" db="UniProtKB">
        <authorList>
            <consortium name="Ensembl"/>
        </authorList>
    </citation>
    <scope>IDENTIFICATION</scope>
</reference>
<feature type="domain" description="Cadherin" evidence="15">
    <location>
        <begin position="43"/>
        <end position="152"/>
    </location>
</feature>
<dbReference type="GO" id="GO:0032420">
    <property type="term" value="C:stereocilium"/>
    <property type="evidence" value="ECO:0007669"/>
    <property type="project" value="InterPro"/>
</dbReference>
<dbReference type="Pfam" id="PF18432">
    <property type="entry name" value="ECD"/>
    <property type="match status" value="1"/>
</dbReference>
<reference evidence="16" key="2">
    <citation type="submission" date="2025-09" db="UniProtKB">
        <authorList>
            <consortium name="Ensembl"/>
        </authorList>
    </citation>
    <scope>IDENTIFICATION</scope>
</reference>
<feature type="domain" description="Cadherin" evidence="15">
    <location>
        <begin position="1128"/>
        <end position="1242"/>
    </location>
</feature>
<keyword evidence="2" id="KW-1003">Cell membrane</keyword>
<dbReference type="InterPro" id="IPR030718">
    <property type="entry name" value="EC_dom_sf"/>
</dbReference>
<evidence type="ECO:0000256" key="3">
    <source>
        <dbReference type="ARBA" id="ARBA00022692"/>
    </source>
</evidence>
<evidence type="ECO:0000256" key="9">
    <source>
        <dbReference type="ARBA" id="ARBA00023136"/>
    </source>
</evidence>
<evidence type="ECO:0000313" key="17">
    <source>
        <dbReference type="Proteomes" id="UP000472270"/>
    </source>
</evidence>
<feature type="domain" description="Cadherin" evidence="15">
    <location>
        <begin position="617"/>
        <end position="700"/>
    </location>
</feature>